<dbReference type="Proteomes" id="UP000368512">
    <property type="component" value="Unassembled WGS sequence"/>
</dbReference>
<accession>A0A0B8R5D0</accession>
<dbReference type="EMBL" id="AABGUK010000006">
    <property type="protein sequence ID" value="EAH4243143.1"/>
    <property type="molecule type" value="Genomic_DNA"/>
</dbReference>
<reference evidence="8 15" key="5">
    <citation type="submission" date="2019-08" db="EMBL/GenBank/DDBJ databases">
        <authorList>
            <person name="Ashton P.M."/>
            <person name="Dallman T."/>
            <person name="Nair S."/>
            <person name="De Pinna E."/>
            <person name="Peters T."/>
            <person name="Grant K."/>
        </authorList>
    </citation>
    <scope>NUCLEOTIDE SEQUENCE [LARGE SCALE GENOMIC DNA]</scope>
    <source>
        <strain evidence="8 15">788324</strain>
    </source>
</reference>
<evidence type="ECO:0000313" key="9">
    <source>
        <dbReference type="EMBL" id="HAA8054286.1"/>
    </source>
</evidence>
<dbReference type="Proteomes" id="UP000272537">
    <property type="component" value="Unassembled WGS sequence"/>
</dbReference>
<dbReference type="KEGG" id="lmok:CQ02_00800"/>
<protein>
    <submittedName>
        <fullName evidence="2">DNA double-strand break repair Rad50 ATPase</fullName>
    </submittedName>
</protein>
<evidence type="ECO:0000313" key="15">
    <source>
        <dbReference type="Proteomes" id="UP000467536"/>
    </source>
</evidence>
<evidence type="ECO:0000313" key="7">
    <source>
        <dbReference type="EMBL" id="ECY9783040.1"/>
    </source>
</evidence>
<dbReference type="EMBL" id="JACAVN010000002">
    <property type="protein sequence ID" value="NYA01215.1"/>
    <property type="molecule type" value="Genomic_DNA"/>
</dbReference>
<gene>
    <name evidence="2" type="ORF">ARY78_13845</name>
    <name evidence="4" type="ORF">CA369_05065</name>
    <name evidence="5" type="ORF">CW845_05350</name>
    <name evidence="3" type="ORF">DQ70_12705</name>
    <name evidence="11" type="ORF">DYZ80_00840</name>
    <name evidence="6" type="ORF">E5F58_14215</name>
    <name evidence="7" type="ORF">F6515_08530</name>
    <name evidence="8" type="ORF">FV747_14970</name>
    <name evidence="9" type="ORF">GHH22_14175</name>
    <name evidence="10" type="ORF">HZJ64_05170</name>
</gene>
<evidence type="ECO:0000256" key="1">
    <source>
        <dbReference type="SAM" id="Coils"/>
    </source>
</evidence>
<dbReference type="RefSeq" id="WP_003726463.1">
    <property type="nucleotide sequence ID" value="NC_021825.2"/>
</dbReference>
<evidence type="ECO:0000313" key="12">
    <source>
        <dbReference type="Proteomes" id="UP000272537"/>
    </source>
</evidence>
<evidence type="ECO:0000313" key="14">
    <source>
        <dbReference type="Proteomes" id="UP000368512"/>
    </source>
</evidence>
<name>A0A0B8R5D0_LISMN</name>
<dbReference type="Proteomes" id="UP000544530">
    <property type="component" value="Unassembled WGS sequence"/>
</dbReference>
<evidence type="ECO:0000313" key="17">
    <source>
        <dbReference type="Proteomes" id="UP000522199"/>
    </source>
</evidence>
<evidence type="ECO:0000313" key="16">
    <source>
        <dbReference type="Proteomes" id="UP000489121"/>
    </source>
</evidence>
<dbReference type="Proteomes" id="UP000840039">
    <property type="component" value="Unassembled WGS sequence"/>
</dbReference>
<keyword evidence="1" id="KW-0175">Coiled coil</keyword>
<reference evidence="9" key="2">
    <citation type="journal article" date="2018" name="Genome Biol.">
        <title>SKESA: strategic k-mer extension for scrupulous assemblies.</title>
        <authorList>
            <person name="Souvorov A."/>
            <person name="Agarwala R."/>
            <person name="Lipman D.J."/>
        </authorList>
    </citation>
    <scope>NUCLEOTIDE SEQUENCE [LARGE SCALE GENOMIC DNA]</scope>
    <source>
        <strain evidence="9">09CEB371LM</strain>
    </source>
</reference>
<dbReference type="KEGG" id="lmv:Y193_00485"/>
<dbReference type="EMBL" id="QXLS01000002">
    <property type="protein sequence ID" value="RKA09198.1"/>
    <property type="molecule type" value="Genomic_DNA"/>
</dbReference>
<dbReference type="Proteomes" id="UP000527632">
    <property type="component" value="Unassembled WGS sequence"/>
</dbReference>
<dbReference type="Proteomes" id="UP000467536">
    <property type="component" value="Unassembled WGS sequence"/>
</dbReference>
<evidence type="ECO:0000313" key="2">
    <source>
        <dbReference type="EMBL" id="EAC5551514.1"/>
    </source>
</evidence>
<dbReference type="EMBL" id="AABBZO010000004">
    <property type="protein sequence ID" value="EAG4461651.1"/>
    <property type="molecule type" value="Genomic_DNA"/>
</dbReference>
<evidence type="ECO:0000313" key="19">
    <source>
        <dbReference type="Proteomes" id="UP000528151"/>
    </source>
</evidence>
<evidence type="ECO:0000313" key="6">
    <source>
        <dbReference type="EMBL" id="EAH4243143.1"/>
    </source>
</evidence>
<evidence type="ECO:0000313" key="20">
    <source>
        <dbReference type="Proteomes" id="UP000544530"/>
    </source>
</evidence>
<reference evidence="11 12" key="1">
    <citation type="journal article" date="2018" name="BMC Genomics">
        <title>Genes significantly associated with lineage II food isolates of Listeria monocytogenes.</title>
        <authorList>
            <person name="Pirone-Davies C."/>
            <person name="Chen Y."/>
            <person name="Pightling A."/>
            <person name="Ryan G."/>
            <person name="Wang Y."/>
            <person name="Yao K."/>
            <person name="Hoffmann M."/>
            <person name="Allard M.W."/>
        </authorList>
    </citation>
    <scope>NUCLEOTIDE SEQUENCE [LARGE SCALE GENOMIC DNA]</scope>
    <source>
        <strain evidence="11 12">PNUSAL000550</strain>
    </source>
</reference>
<dbReference type="EMBL" id="AAAIXK010000008">
    <property type="protein sequence ID" value="EAC5551514.1"/>
    <property type="molecule type" value="Genomic_DNA"/>
</dbReference>
<reference evidence="10 20" key="8">
    <citation type="submission" date="2020-06" db="EMBL/GenBank/DDBJ databases">
        <title>Two Listeria outbreaks in Switzerland in 2018 and 2020.</title>
        <authorList>
            <person name="Stevens M.J.A."/>
            <person name="Bloemberg G."/>
            <person name="Nusch-Inderbinnen M."/>
            <person name="Stephan R."/>
        </authorList>
    </citation>
    <scope>NUCLEOTIDE SEQUENCE [LARGE SCALE GENOMIC DNA]</scope>
    <source>
        <strain evidence="10 20">N18-0707</strain>
    </source>
</reference>
<feature type="coiled-coil region" evidence="1">
    <location>
        <begin position="74"/>
        <end position="119"/>
    </location>
</feature>
<dbReference type="Proteomes" id="UP000365297">
    <property type="component" value="Unassembled WGS sequence"/>
</dbReference>
<evidence type="ECO:0000313" key="8">
    <source>
        <dbReference type="EMBL" id="EDO0987300.1"/>
    </source>
</evidence>
<evidence type="ECO:0000313" key="18">
    <source>
        <dbReference type="Proteomes" id="UP000527632"/>
    </source>
</evidence>
<reference evidence="13 14" key="3">
    <citation type="submission" date="2018-06" db="EMBL/GenBank/DDBJ databases">
        <authorList>
            <consortium name="GenomeTrakr: Next Generation Sequencing Network for Food Pathogen Tracability"/>
        </authorList>
    </citation>
    <scope>NUCLEOTIDE SEQUENCE [LARGE SCALE GENOMIC DNA]</scope>
    <source>
        <strain evidence="3 14">CFSAN008042</strain>
        <strain evidence="4 19">CFSAN063727</strain>
        <strain evidence="2 13">FDA00007096</strain>
        <strain evidence="6 18">LS1344</strain>
    </source>
</reference>
<evidence type="ECO:0000313" key="3">
    <source>
        <dbReference type="EMBL" id="EAC7481544.1"/>
    </source>
</evidence>
<evidence type="ECO:0000313" key="11">
    <source>
        <dbReference type="EMBL" id="RKA09198.1"/>
    </source>
</evidence>
<dbReference type="Proteomes" id="UP000528151">
    <property type="component" value="Unassembled WGS sequence"/>
</dbReference>
<dbReference type="EMBL" id="DAAEEB010000013">
    <property type="protein sequence ID" value="HAA8054286.1"/>
    <property type="molecule type" value="Genomic_DNA"/>
</dbReference>
<dbReference type="EMBL" id="AALGDA010000022">
    <property type="protein sequence ID" value="ECY9783040.1"/>
    <property type="molecule type" value="Genomic_DNA"/>
</dbReference>
<dbReference type="Proteomes" id="UP000489121">
    <property type="component" value="Unassembled WGS sequence"/>
</dbReference>
<dbReference type="EMBL" id="AAAJWF010000008">
    <property type="protein sequence ID" value="EAC7481544.1"/>
    <property type="molecule type" value="Genomic_DNA"/>
</dbReference>
<organism evidence="2 13">
    <name type="scientific">Listeria monocytogenes</name>
    <dbReference type="NCBI Taxonomy" id="1639"/>
    <lineage>
        <taxon>Bacteria</taxon>
        <taxon>Bacillati</taxon>
        <taxon>Bacillota</taxon>
        <taxon>Bacilli</taxon>
        <taxon>Bacillales</taxon>
        <taxon>Listeriaceae</taxon>
        <taxon>Listeria</taxon>
    </lineage>
</organism>
<evidence type="ECO:0000313" key="10">
    <source>
        <dbReference type="EMBL" id="NYA01215.1"/>
    </source>
</evidence>
<evidence type="ECO:0000313" key="13">
    <source>
        <dbReference type="Proteomes" id="UP000365297"/>
    </source>
</evidence>
<dbReference type="EMBL" id="AABEKY010000002">
    <property type="protein sequence ID" value="EAG9386909.1"/>
    <property type="molecule type" value="Genomic_DNA"/>
</dbReference>
<sequence length="122" mass="14763">MDAKSQQMETQLQLLKKEQSAAEDFLQDLQRQQNEQEWLAEDFARVHQEERESLELLREVWQGAESRSFGYYLADLQEEEKQKWHKKIQANQEEHQQKITACQNNIYQLENQQQDLQKELLQ</sequence>
<dbReference type="Proteomes" id="UP000522199">
    <property type="component" value="Unassembled WGS sequence"/>
</dbReference>
<evidence type="ECO:0000313" key="5">
    <source>
        <dbReference type="EMBL" id="EAG9386909.1"/>
    </source>
</evidence>
<evidence type="ECO:0000313" key="4">
    <source>
        <dbReference type="EMBL" id="EAG4461651.1"/>
    </source>
</evidence>
<comment type="caution">
    <text evidence="2">The sequence shown here is derived from an EMBL/GenBank/DDBJ whole genome shotgun (WGS) entry which is preliminary data.</text>
</comment>
<reference evidence="9" key="7">
    <citation type="submission" date="2019-10" db="EMBL/GenBank/DDBJ databases">
        <authorList>
            <consortium name="NCBI Pathogen Detection Project"/>
        </authorList>
    </citation>
    <scope>NUCLEOTIDE SEQUENCE</scope>
    <source>
        <strain evidence="9">09CEB371LM</strain>
    </source>
</reference>
<reference evidence="7 16" key="6">
    <citation type="submission" date="2019-09" db="EMBL/GenBank/DDBJ databases">
        <authorList>
            <consortium name="PulseNet: The National Subtyping Network for Foodborne Disease Surveillance"/>
            <person name="Tarr C.L."/>
            <person name="Trees E."/>
            <person name="Katz L.S."/>
            <person name="Carleton-Romer H.A."/>
            <person name="Stroika S."/>
            <person name="Kucerova Z."/>
            <person name="Roache K.F."/>
            <person name="Sabol A.L."/>
            <person name="Besser J."/>
            <person name="Gerner-Smidt P."/>
        </authorList>
    </citation>
    <scope>NUCLEOTIDE SEQUENCE [LARGE SCALE GENOMIC DNA]</scope>
    <source>
        <strain evidence="7 16">PNUSAL005692</strain>
    </source>
</reference>
<dbReference type="EMBL" id="AANEHK010000030">
    <property type="protein sequence ID" value="EDO0987300.1"/>
    <property type="molecule type" value="Genomic_DNA"/>
</dbReference>
<reference evidence="5 17" key="4">
    <citation type="submission" date="2019-04" db="EMBL/GenBank/DDBJ databases">
        <authorList>
            <consortium name="GenomeTrakr network: Whole genome sequencing for foodborne pathogen traceback"/>
        </authorList>
    </citation>
    <scope>NUCLEOTIDE SEQUENCE [LARGE SCALE GENOMIC DNA]</scope>
    <source>
        <strain evidence="5 17">CFSAN072474</strain>
    </source>
</reference>
<proteinExistence type="predicted"/>
<dbReference type="AlphaFoldDB" id="A0A0B8R5D0"/>